<evidence type="ECO:0000313" key="2">
    <source>
        <dbReference type="EMBL" id="NWD39776.1"/>
    </source>
</evidence>
<evidence type="ECO:0000313" key="3">
    <source>
        <dbReference type="Proteomes" id="UP000549134"/>
    </source>
</evidence>
<keyword evidence="1" id="KW-0472">Membrane</keyword>
<comment type="caution">
    <text evidence="2">The sequence shown here is derived from an EMBL/GenBank/DDBJ whole genome shotgun (WGS) entry which is preliminary data.</text>
</comment>
<dbReference type="GeneID" id="55848817"/>
<protein>
    <submittedName>
        <fullName evidence="2">Uncharacterized protein</fullName>
    </submittedName>
</protein>
<gene>
    <name evidence="2" type="ORF">HX787_28345</name>
</gene>
<sequence>MPVKKSEKSGKKKSTNNLVKTIQKYRILNKRIGHLMSGSVELTKEELFSLVEKAVKPQFFFLTFSFVVLFDASLVRFHHTGLFELGTSNLSTSTVGIHLILTFLVFSGLASMILPFLYIASIQLYIPTIYTFLLWLKQKIEPDNEPIHYTGPKRRERDRVRPWELREEAHKTQSDFLIQLYNAYDTIRNQEQMNQRRVDFFAFCALCFLILNCCLPSSPQAQTLAQMSITYFSTTTHIWLSLSGLAIMAFHSLHDDTYEKRWIYCPPLHNALEDKDEEKRKQERQFQEEIRIRSEISRRRREETLE</sequence>
<dbReference type="EMBL" id="JACAQK010000031">
    <property type="protein sequence ID" value="NWD39776.1"/>
    <property type="molecule type" value="Genomic_DNA"/>
</dbReference>
<feature type="transmembrane region" description="Helical" evidence="1">
    <location>
        <begin position="230"/>
        <end position="253"/>
    </location>
</feature>
<dbReference type="AlphaFoldDB" id="A0A7Y8AT12"/>
<keyword evidence="1" id="KW-0812">Transmembrane</keyword>
<dbReference type="RefSeq" id="WP_130886753.1">
    <property type="nucleotide sequence ID" value="NZ_CP020369.1"/>
</dbReference>
<feature type="transmembrane region" description="Helical" evidence="1">
    <location>
        <begin position="97"/>
        <end position="120"/>
    </location>
</feature>
<accession>A0A7Y8AT12</accession>
<name>A0A7Y8AT12_PSETO</name>
<organism evidence="2 3">
    <name type="scientific">Pseudomonas tolaasii</name>
    <dbReference type="NCBI Taxonomy" id="29442"/>
    <lineage>
        <taxon>Bacteria</taxon>
        <taxon>Pseudomonadati</taxon>
        <taxon>Pseudomonadota</taxon>
        <taxon>Gammaproteobacteria</taxon>
        <taxon>Pseudomonadales</taxon>
        <taxon>Pseudomonadaceae</taxon>
        <taxon>Pseudomonas</taxon>
    </lineage>
</organism>
<proteinExistence type="predicted"/>
<feature type="transmembrane region" description="Helical" evidence="1">
    <location>
        <begin position="59"/>
        <end position="77"/>
    </location>
</feature>
<dbReference type="Proteomes" id="UP000549134">
    <property type="component" value="Unassembled WGS sequence"/>
</dbReference>
<evidence type="ECO:0000256" key="1">
    <source>
        <dbReference type="SAM" id="Phobius"/>
    </source>
</evidence>
<reference evidence="2 3" key="1">
    <citation type="submission" date="2020-04" db="EMBL/GenBank/DDBJ databases">
        <title>Molecular characterization of pseudomonads from Agaricus bisporus reveal novel blotch 2 pathogens in Western Europe.</title>
        <authorList>
            <person name="Taparia T."/>
            <person name="Krijger M."/>
            <person name="Haynes E."/>
            <person name="Elpinstone J.G."/>
            <person name="Noble R."/>
            <person name="Van Der Wolf J."/>
        </authorList>
    </citation>
    <scope>NUCLEOTIDE SEQUENCE [LARGE SCALE GENOMIC DNA]</scope>
    <source>
        <strain evidence="2 3">IPO3746</strain>
    </source>
</reference>
<keyword evidence="1" id="KW-1133">Transmembrane helix</keyword>
<feature type="transmembrane region" description="Helical" evidence="1">
    <location>
        <begin position="198"/>
        <end position="218"/>
    </location>
</feature>